<protein>
    <submittedName>
        <fullName evidence="1">Uncharacterized protein</fullName>
    </submittedName>
</protein>
<dbReference type="Proteomes" id="UP001206639">
    <property type="component" value="Unassembled WGS sequence"/>
</dbReference>
<organism evidence="1 2">
    <name type="scientific">Mycobacterium deserti</name>
    <dbReference type="NCBI Taxonomy" id="2978347"/>
    <lineage>
        <taxon>Bacteria</taxon>
        <taxon>Bacillati</taxon>
        <taxon>Actinomycetota</taxon>
        <taxon>Actinomycetes</taxon>
        <taxon>Mycobacteriales</taxon>
        <taxon>Mycobacteriaceae</taxon>
        <taxon>Mycobacterium</taxon>
    </lineage>
</organism>
<sequence length="149" mass="16160">MRVTRTMRRWAAGLALFAIVASAVGIAAVMIFGSLTSQTPQAAAPRTTLAPPSPKVPTPIEFNVNVIVTDQTCAPDNLCAYKYTIEPKYIGLHPLPETPFTVFYEVTGGHQPQRGEFTVQKDQAKILKDVVVEGPPNARLQAVVMQVRG</sequence>
<dbReference type="EMBL" id="JAODWD010000006">
    <property type="protein sequence ID" value="MCT7661664.1"/>
    <property type="molecule type" value="Genomic_DNA"/>
</dbReference>
<reference evidence="2" key="1">
    <citation type="submission" date="2023-07" db="EMBL/GenBank/DDBJ databases">
        <authorList>
            <person name="Deng Y."/>
            <person name="Zhang Y.-Q."/>
        </authorList>
    </citation>
    <scope>NUCLEOTIDE SEQUENCE [LARGE SCALE GENOMIC DNA]</scope>
    <source>
        <strain evidence="2">CPCC 205710</strain>
    </source>
</reference>
<evidence type="ECO:0000313" key="2">
    <source>
        <dbReference type="Proteomes" id="UP001206639"/>
    </source>
</evidence>
<proteinExistence type="predicted"/>
<accession>A0ABT2MH97</accession>
<evidence type="ECO:0000313" key="1">
    <source>
        <dbReference type="EMBL" id="MCT7661664.1"/>
    </source>
</evidence>
<name>A0ABT2MH97_9MYCO</name>
<comment type="caution">
    <text evidence="1">The sequence shown here is derived from an EMBL/GenBank/DDBJ whole genome shotgun (WGS) entry which is preliminary data.</text>
</comment>
<keyword evidence="2" id="KW-1185">Reference proteome</keyword>
<gene>
    <name evidence="1" type="ORF">N4S67_25000</name>
</gene>